<evidence type="ECO:0000313" key="2">
    <source>
        <dbReference type="EMBL" id="QJC56619.1"/>
    </source>
</evidence>
<name>A0A6H2H9S2_9BURK</name>
<dbReference type="KEGG" id="pvac:HC248_01927"/>
<gene>
    <name evidence="2" type="ORF">HC248_01927</name>
</gene>
<evidence type="ECO:0000256" key="1">
    <source>
        <dbReference type="SAM" id="MobiDB-lite"/>
    </source>
</evidence>
<dbReference type="RefSeq" id="WP_168922298.1">
    <property type="nucleotide sequence ID" value="NZ_CP051461.1"/>
</dbReference>
<keyword evidence="3" id="KW-1185">Reference proteome</keyword>
<sequence>MKVEKTMTKRVANNFTSNATSNNATLNATAKQPAKHVMSALKDLQALTFESKAGATIPQAKAKTAAKASINAAMVISAYQGNIMGEDVDITEMVTDIQGKFREVADDDLSNL</sequence>
<organism evidence="2 3">
    <name type="scientific">Polaromonas vacuolata</name>
    <dbReference type="NCBI Taxonomy" id="37448"/>
    <lineage>
        <taxon>Bacteria</taxon>
        <taxon>Pseudomonadati</taxon>
        <taxon>Pseudomonadota</taxon>
        <taxon>Betaproteobacteria</taxon>
        <taxon>Burkholderiales</taxon>
        <taxon>Comamonadaceae</taxon>
        <taxon>Polaromonas</taxon>
    </lineage>
</organism>
<dbReference type="Proteomes" id="UP000502041">
    <property type="component" value="Chromosome"/>
</dbReference>
<evidence type="ECO:0000313" key="3">
    <source>
        <dbReference type="Proteomes" id="UP000502041"/>
    </source>
</evidence>
<dbReference type="EMBL" id="CP051461">
    <property type="protein sequence ID" value="QJC56619.1"/>
    <property type="molecule type" value="Genomic_DNA"/>
</dbReference>
<feature type="region of interest" description="Disordered" evidence="1">
    <location>
        <begin position="1"/>
        <end position="26"/>
    </location>
</feature>
<feature type="compositionally biased region" description="Low complexity" evidence="1">
    <location>
        <begin position="12"/>
        <end position="26"/>
    </location>
</feature>
<protein>
    <submittedName>
        <fullName evidence="2">Uncharacterized protein</fullName>
    </submittedName>
</protein>
<accession>A0A6H2H9S2</accession>
<reference evidence="2 3" key="1">
    <citation type="submission" date="2020-04" db="EMBL/GenBank/DDBJ databases">
        <title>Complete genome of a Psychrophilic, Marine, Gas Vacuolate Bacterium Polaromonas vacuolata KCTC 22033T.</title>
        <authorList>
            <person name="Hwang K."/>
            <person name="Kim K.M."/>
        </authorList>
    </citation>
    <scope>NUCLEOTIDE SEQUENCE [LARGE SCALE GENOMIC DNA]</scope>
    <source>
        <strain evidence="2 3">KCTC 22033</strain>
    </source>
</reference>
<proteinExistence type="predicted"/>
<dbReference type="AlphaFoldDB" id="A0A6H2H9S2"/>